<protein>
    <submittedName>
        <fullName evidence="1">Uncharacterized protein</fullName>
    </submittedName>
</protein>
<name>A0A8S1GVY2_9PELO</name>
<organism evidence="1 2">
    <name type="scientific">Caenorhabditis auriculariae</name>
    <dbReference type="NCBI Taxonomy" id="2777116"/>
    <lineage>
        <taxon>Eukaryota</taxon>
        <taxon>Metazoa</taxon>
        <taxon>Ecdysozoa</taxon>
        <taxon>Nematoda</taxon>
        <taxon>Chromadorea</taxon>
        <taxon>Rhabditida</taxon>
        <taxon>Rhabditina</taxon>
        <taxon>Rhabditomorpha</taxon>
        <taxon>Rhabditoidea</taxon>
        <taxon>Rhabditidae</taxon>
        <taxon>Peloderinae</taxon>
        <taxon>Caenorhabditis</taxon>
    </lineage>
</organism>
<gene>
    <name evidence="1" type="ORF">CAUJ_LOCUS3368</name>
</gene>
<comment type="caution">
    <text evidence="1">The sequence shown here is derived from an EMBL/GenBank/DDBJ whole genome shotgun (WGS) entry which is preliminary data.</text>
</comment>
<keyword evidence="2" id="KW-1185">Reference proteome</keyword>
<accession>A0A8S1GVY2</accession>
<reference evidence="1" key="1">
    <citation type="submission" date="2020-10" db="EMBL/GenBank/DDBJ databases">
        <authorList>
            <person name="Kikuchi T."/>
        </authorList>
    </citation>
    <scope>NUCLEOTIDE SEQUENCE</scope>
    <source>
        <strain evidence="1">NKZ352</strain>
    </source>
</reference>
<dbReference type="EMBL" id="CAJGYM010000006">
    <property type="protein sequence ID" value="CAD6187449.1"/>
    <property type="molecule type" value="Genomic_DNA"/>
</dbReference>
<sequence length="811" mass="92329">MAPIYPSWNKTIPVGRPCGLAFPAVGSRLHGSAKRFNGQRPTRFVWASGGLPPDDCHIPFDETTAFNNCYSICGMKEVTVSLKLETENLQKMYETVRKLLNSTSGGDLGSHDAFACKDACEELVEDYEHRRRRKANFETSLSSDEDDDIDASMENQKKAAFQAAKDEFLEIEEDNRIEEEEDEAEEPSSELDPVFTRFLLEHVAIGLKVVIETYRTLRMYRDSENEGGFIEKLSADVSQLHFLIAQYTYECSFKLSTEDFIGLYCSEKDLQILMTLSQNAMLHAIYDIAAQMNQNWKEAVIVMFSFLSLAPDESTLKWLTEKLRVFISWTAPVDSESFNRLIVELLLLKSSEGYSTVILRDIAQCLLLVDDRTILFKVLSGLDLYIIGNVLEEDNETVEFLFTSFTAAMENSAATDQSPTAENSLKTISEHKWTHVTVDEVEYETVSAVRSPLSLSHSIDLSSSSDLHFNIVLSLVKFCQLDLIENQLLLRFEKMSLELYEFVLYESSGDDEQRFAEEAERRDFLKKQEAFTNLLMAYLHRQTGEKAFMKILEIIPAATNEKPLIPVFLYTVEQNLFVIIKSPVVIGALSHRVSGSLELVQRFIGYYRTGRKFEDFAEYVGLAIDLFKLTLHLSLSTFLSERFTNQGQRDTPNYSEVLSFVLQKTARENHLKAILEIYTASPNHCKATILKHWISLQNQTFKKPVCESFRSNCSVVIRHPAANSNPCERKRGSTVNYQGNSPFVYDSGTGITFTFSLRLYHDGMKSAATIKLGRFSIKIVFTDVSVCRLMIHYKSKCISECVFILFHRFGI</sequence>
<proteinExistence type="predicted"/>
<dbReference type="AlphaFoldDB" id="A0A8S1GVY2"/>
<evidence type="ECO:0000313" key="2">
    <source>
        <dbReference type="Proteomes" id="UP000835052"/>
    </source>
</evidence>
<dbReference type="Proteomes" id="UP000835052">
    <property type="component" value="Unassembled WGS sequence"/>
</dbReference>
<evidence type="ECO:0000313" key="1">
    <source>
        <dbReference type="EMBL" id="CAD6187449.1"/>
    </source>
</evidence>